<protein>
    <submittedName>
        <fullName evidence="2">Uncharacterized protein</fullName>
    </submittedName>
</protein>
<dbReference type="PANTHER" id="PTHR47027">
    <property type="entry name" value="REVERSE TRANSCRIPTASE DOMAIN-CONTAINING PROTEIN"/>
    <property type="match status" value="1"/>
</dbReference>
<sequence length="183" mass="20789">MSDSVGPHRWQPTRIPRPWDSPGKNNGVGCHFLLQCMKVKNEKSEVAQLCPTLSDPMDCSLPGSSVHGIFQARVLEWGAIAFSDDQPRQHIKKQRHTLPTKVHLVKAMVFPVVMYGCESWSIKKAECRRNDASELWYWRRLLSPLDCKEIQPVHPKGDQSSMFIGRTDVEAETPILRPSEAKT</sequence>
<dbReference type="Proteomes" id="UP000326062">
    <property type="component" value="Chromosome 15"/>
</dbReference>
<organism evidence="2 3">
    <name type="scientific">Muntiacus reevesi</name>
    <name type="common">Reeves' muntjac</name>
    <name type="synonym">Cervus reevesi</name>
    <dbReference type="NCBI Taxonomy" id="9886"/>
    <lineage>
        <taxon>Eukaryota</taxon>
        <taxon>Metazoa</taxon>
        <taxon>Chordata</taxon>
        <taxon>Craniata</taxon>
        <taxon>Vertebrata</taxon>
        <taxon>Euteleostomi</taxon>
        <taxon>Mammalia</taxon>
        <taxon>Eutheria</taxon>
        <taxon>Laurasiatheria</taxon>
        <taxon>Artiodactyla</taxon>
        <taxon>Ruminantia</taxon>
        <taxon>Pecora</taxon>
        <taxon>Cervidae</taxon>
        <taxon>Muntiacinae</taxon>
        <taxon>Muntiacus</taxon>
    </lineage>
</organism>
<accession>A0A5N3X4V5</accession>
<reference evidence="2 3" key="1">
    <citation type="submission" date="2019-06" db="EMBL/GenBank/DDBJ databases">
        <title>Discovery of a novel chromosome fission-fusion reversal in muntjac.</title>
        <authorList>
            <person name="Mudd A.B."/>
            <person name="Bredeson J.V."/>
            <person name="Baum R."/>
            <person name="Hockemeyer D."/>
            <person name="Rokhsar D.S."/>
        </authorList>
    </citation>
    <scope>NUCLEOTIDE SEQUENCE [LARGE SCALE GENOMIC DNA]</scope>
    <source>
        <strain evidence="2">UCam_UCB_Mr</strain>
        <tissue evidence="2">Fibroblast cell line</tissue>
    </source>
</reference>
<proteinExistence type="predicted"/>
<evidence type="ECO:0000313" key="2">
    <source>
        <dbReference type="EMBL" id="KAB0369161.1"/>
    </source>
</evidence>
<evidence type="ECO:0000313" key="3">
    <source>
        <dbReference type="Proteomes" id="UP000326062"/>
    </source>
</evidence>
<comment type="caution">
    <text evidence="2">The sequence shown here is derived from an EMBL/GenBank/DDBJ whole genome shotgun (WGS) entry which is preliminary data.</text>
</comment>
<gene>
    <name evidence="2" type="ORF">FD755_019166</name>
</gene>
<evidence type="ECO:0000256" key="1">
    <source>
        <dbReference type="SAM" id="MobiDB-lite"/>
    </source>
</evidence>
<keyword evidence="3" id="KW-1185">Reference proteome</keyword>
<dbReference type="EMBL" id="VCEB01000016">
    <property type="protein sequence ID" value="KAB0369161.1"/>
    <property type="molecule type" value="Genomic_DNA"/>
</dbReference>
<name>A0A5N3X4V5_MUNRE</name>
<feature type="region of interest" description="Disordered" evidence="1">
    <location>
        <begin position="1"/>
        <end position="22"/>
    </location>
</feature>
<dbReference type="AlphaFoldDB" id="A0A5N3X4V5"/>
<dbReference type="PANTHER" id="PTHR47027:SF8">
    <property type="entry name" value="RIBONUCLEASE H"/>
    <property type="match status" value="1"/>
</dbReference>